<comment type="caution">
    <text evidence="3">The sequence shown here is derived from an EMBL/GenBank/DDBJ whole genome shotgun (WGS) entry which is preliminary data.</text>
</comment>
<feature type="signal peptide" evidence="2">
    <location>
        <begin position="1"/>
        <end position="22"/>
    </location>
</feature>
<feature type="chain" id="PRO_5043959318" description="DUF1579 domain-containing protein" evidence="2">
    <location>
        <begin position="23"/>
        <end position="167"/>
    </location>
</feature>
<reference evidence="3" key="1">
    <citation type="journal article" date="2023" name="Phytobiomes J">
        <title>Deciphering the key players within the bacterial microbiota associated with aerial crown gall tumors on rhododendron: Insights into the gallobiome.</title>
        <authorList>
            <person name="Kuzmanovic N."/>
            <person name="Nesme J."/>
            <person name="Wolf J."/>
            <person name="Neumann-Schaal M."/>
            <person name="Petersen J."/>
            <person name="Fernandez-Gnecco G."/>
            <person name="Sproeer C."/>
            <person name="Bunk B."/>
            <person name="Overmann J."/>
            <person name="Sorensen S.J."/>
            <person name="Idczak E."/>
            <person name="Smalla K."/>
        </authorList>
    </citation>
    <scope>NUCLEOTIDE SEQUENCE</scope>
    <source>
        <strain evidence="3">Rho-11.1</strain>
    </source>
</reference>
<proteinExistence type="predicted"/>
<evidence type="ECO:0000256" key="1">
    <source>
        <dbReference type="SAM" id="MobiDB-lite"/>
    </source>
</evidence>
<dbReference type="RefSeq" id="WP_103584043.1">
    <property type="nucleotide sequence ID" value="NZ_CP192781.1"/>
</dbReference>
<keyword evidence="2" id="KW-0732">Signal</keyword>
<dbReference type="EMBL" id="JAVRAF010000001">
    <property type="protein sequence ID" value="MDX8300907.1"/>
    <property type="molecule type" value="Genomic_DNA"/>
</dbReference>
<protein>
    <recommendedName>
        <fullName evidence="4">DUF1579 domain-containing protein</fullName>
    </recommendedName>
</protein>
<gene>
    <name evidence="3" type="ORF">RMR22_01495</name>
</gene>
<evidence type="ECO:0000313" key="3">
    <source>
        <dbReference type="EMBL" id="MDX8300907.1"/>
    </source>
</evidence>
<dbReference type="AlphaFoldDB" id="A0AAW9FBE9"/>
<feature type="region of interest" description="Disordered" evidence="1">
    <location>
        <begin position="147"/>
        <end position="167"/>
    </location>
</feature>
<evidence type="ECO:0000256" key="2">
    <source>
        <dbReference type="SAM" id="SignalP"/>
    </source>
</evidence>
<evidence type="ECO:0008006" key="4">
    <source>
        <dbReference type="Google" id="ProtNLM"/>
    </source>
</evidence>
<organism evidence="3">
    <name type="scientific">Agrobacterium rosae</name>
    <dbReference type="NCBI Taxonomy" id="1972867"/>
    <lineage>
        <taxon>Bacteria</taxon>
        <taxon>Pseudomonadati</taxon>
        <taxon>Pseudomonadota</taxon>
        <taxon>Alphaproteobacteria</taxon>
        <taxon>Hyphomicrobiales</taxon>
        <taxon>Rhizobiaceae</taxon>
        <taxon>Rhizobium/Agrobacterium group</taxon>
        <taxon>Agrobacterium</taxon>
    </lineage>
</organism>
<name>A0AAW9FBE9_9HYPH</name>
<sequence>MTCKLISIVALATALVAPPAMADESQFLSSLKGSWKGSGTVTTRIGAKPISVNCTFESTASGPSLRMDGTCRGLVVIRRAISADLTANGNRYRGNYVGPSGRPSALSGSRSGNSINLAIRWTRDINGDRDAAMTITKVGNDGLRLRTTDKDGAGGPPVVTADIQLTR</sequence>
<accession>A0AAW9FBE9</accession>